<comment type="caution">
    <text evidence="3">The sequence shown here is derived from an EMBL/GenBank/DDBJ whole genome shotgun (WGS) entry which is preliminary data.</text>
</comment>
<accession>A0A2S4VQ05</accession>
<reference evidence="3" key="1">
    <citation type="submission" date="2017-12" db="EMBL/GenBank/DDBJ databases">
        <title>Gene loss provides genomic basis for host adaptation in cereal stripe rust fungi.</title>
        <authorList>
            <person name="Xia C."/>
        </authorList>
    </citation>
    <scope>NUCLEOTIDE SEQUENCE [LARGE SCALE GENOMIC DNA]</scope>
    <source>
        <strain evidence="3">93-210</strain>
    </source>
</reference>
<evidence type="ECO:0000259" key="2">
    <source>
        <dbReference type="PROSITE" id="PS50181"/>
    </source>
</evidence>
<feature type="region of interest" description="Disordered" evidence="1">
    <location>
        <begin position="408"/>
        <end position="452"/>
    </location>
</feature>
<keyword evidence="4" id="KW-1185">Reference proteome</keyword>
<dbReference type="Proteomes" id="UP000239156">
    <property type="component" value="Unassembled WGS sequence"/>
</dbReference>
<protein>
    <recommendedName>
        <fullName evidence="2">F-box domain-containing protein</fullName>
    </recommendedName>
</protein>
<dbReference type="VEuPathDB" id="FungiDB:PSHT_08170"/>
<feature type="compositionally biased region" description="Polar residues" evidence="1">
    <location>
        <begin position="442"/>
        <end position="452"/>
    </location>
</feature>
<dbReference type="VEuPathDB" id="FungiDB:PSTT_05273"/>
<dbReference type="PROSITE" id="PS50181">
    <property type="entry name" value="FBOX"/>
    <property type="match status" value="3"/>
</dbReference>
<gene>
    <name evidence="3" type="ORF">PSTT_05273</name>
</gene>
<dbReference type="InterPro" id="IPR036047">
    <property type="entry name" value="F-box-like_dom_sf"/>
</dbReference>
<dbReference type="EMBL" id="PKSL01000038">
    <property type="protein sequence ID" value="POW11480.1"/>
    <property type="molecule type" value="Genomic_DNA"/>
</dbReference>
<dbReference type="InterPro" id="IPR001810">
    <property type="entry name" value="F-box_dom"/>
</dbReference>
<dbReference type="SMART" id="SM00256">
    <property type="entry name" value="FBOX"/>
    <property type="match status" value="3"/>
</dbReference>
<dbReference type="Pfam" id="PF12937">
    <property type="entry name" value="F-box-like"/>
    <property type="match status" value="1"/>
</dbReference>
<feature type="domain" description="F-box" evidence="2">
    <location>
        <begin position="634"/>
        <end position="695"/>
    </location>
</feature>
<sequence length="1432" mass="164279">MANISNLPDEVLGLIFQDIFPKNPWGDHDKSIGKLRLVCRRWSNFLTDHYLYQTLSIRSSTRALQFIIHQIPSLRLQFSNVRPKCKVLNVRELWTYEAPVKNHMVTLPLLEGLIELFYDTVVELGLGFINHLLLPTSTIQAIGRIRNLRTLRLGYEQQDEEIGSHHATDFFCSLLSAAQGLKCLTIGMFDPPNLPKILVSDLGRFQLPHITHLVAGDNSPPDLLLSLAIALKPTLTIVSYFRIFTCNDEQDVPCMFKILEKQLQGLYIVHPSILEAISHVKFSSLRLLHIDLFVYYRLDELKLDMFSCAPIEILVLSSHLQYLLKDSDQAFLLYLFKNFRSLRRLVLCQTHSNLPFPENCLKACQDHQIECLYRNDSRVVKYDFSFYPGHRYETHQGEVDLAKEAGTAQNISSPLSSGRPFPQERRQNRPYHNIKISRPGQLGQSKISMTSSYTPIRNIEKRACTRKNWESPQPLKPDENADLSFVNPPRAAVMPFDGQSPLAVGLQSPNFQSPNLGTRATQDVRDSAHNRLEFRNPDNATDIVGLVQISALTLSYHLEARNTGKRCLIVADRVDKSQKVAATYLLGYLQRRKLVRSYYVLIIRATASSLLLDLAKYLGYALTQYSQAQLSFGMANISNLPNEVLELIFQAILLQSTRYDLVTHEKKFARPMREFRLVCRRWSNLITDRHLYQTLVFRRGTRAMQFINLQKASLRLPFSDVRPKCQVLAIDRLWTCGAPLVRDYDMLTPLHLVELVELFKDTIVELELEFTASLWLPTSTIQAIGRIKKLHTLRLTQGLKCLDIGMFYARNIPQILASDLGRFQLPNITHLAAGEHCAAKLVFSLAAALKPTLTMLSIFQPICQDDRRSIPRTFKILEAQLQGLHIEDPDVLDLTSHFKLSSLRLLRIDSYIEGREDHSEMDMFLDAPIEILVLGSCIQTHLEDPEQTLLLDLLDKFRSLRRLVFCEMDSNFSLPEDSMRACRDHQVRCLYRDCSSLSELMTSLVYFTHPPNEESWKSFHLRYRYFPDLAKYLGYAPTQYLQAQLSFGMANISNLPNEVLGLILQTLISKNRWGHHDKSMGELRLVCRRWSNLLTDQHLYQTLEIESGTRAMKLITHQIPNLRLQFSNVQPKCKVLKIWELWTGGKVLITDKDMVTPPLLEALMELFYDTIIELDLEFIDNLSLPTSTIQAIGRIKNLRTLRLSYEQRKAETSCEHDPDFFCSLLSAAQGLKCLVIDIADIDHLPKILASHLGRFRLPNITHLVAEQYCSAELVLSLVVTLKSTLTVVSNFDCIDDDEEYVPHMYEILQDKLQGLHLTELFILKHIPNLKFTSLRLLSIENFDADILDSSELDMFLHSPIEILVLCGSDTHESNSTFLLDQFTRLPSLKKLVFYGVDSTFSAPEYYLKACQDHQIQCFYRDNPSLLELMVSR</sequence>
<evidence type="ECO:0000313" key="4">
    <source>
        <dbReference type="Proteomes" id="UP000239156"/>
    </source>
</evidence>
<name>A0A2S4VQ05_9BASI</name>
<dbReference type="Pfam" id="PF00646">
    <property type="entry name" value="F-box"/>
    <property type="match status" value="1"/>
</dbReference>
<dbReference type="Gene3D" id="1.20.1280.50">
    <property type="match status" value="3"/>
</dbReference>
<feature type="domain" description="F-box" evidence="2">
    <location>
        <begin position="1049"/>
        <end position="1103"/>
    </location>
</feature>
<evidence type="ECO:0000313" key="3">
    <source>
        <dbReference type="EMBL" id="POW11480.1"/>
    </source>
</evidence>
<dbReference type="SUPFAM" id="SSF81383">
    <property type="entry name" value="F-box domain"/>
    <property type="match status" value="3"/>
</dbReference>
<proteinExistence type="predicted"/>
<evidence type="ECO:0000256" key="1">
    <source>
        <dbReference type="SAM" id="MobiDB-lite"/>
    </source>
</evidence>
<organism evidence="3 4">
    <name type="scientific">Puccinia striiformis</name>
    <dbReference type="NCBI Taxonomy" id="27350"/>
    <lineage>
        <taxon>Eukaryota</taxon>
        <taxon>Fungi</taxon>
        <taxon>Dikarya</taxon>
        <taxon>Basidiomycota</taxon>
        <taxon>Pucciniomycotina</taxon>
        <taxon>Pucciniomycetes</taxon>
        <taxon>Pucciniales</taxon>
        <taxon>Pucciniaceae</taxon>
        <taxon>Puccinia</taxon>
    </lineage>
</organism>
<feature type="domain" description="F-box" evidence="2">
    <location>
        <begin position="1"/>
        <end position="55"/>
    </location>
</feature>